<sequence length="483" mass="55004">MNRQYLYLAIITFLALALRVIIARNTGLTFWDEANYLEEANFLRGIGNQPLALGKPTFSLLIAISQTIVGNKDFAGQIVSAIMGAATVPVIYFLINGLFNRRAAILASALLALSPFHIILSRLILADTTSVFFLTLAILIGVGQKSNNLAALSGIAASLSFTSNLKLLFIPLLFVLIYRQDLKRLLIWFIFFSLPIIIWEIPHHLISHSFPSYLFQLINLYSSSADLGLYNPLLYPYTLLAYITWPILLLALICPEKPRKISLFLIWIFLFSLPLLINVHKAPRAISFIIVPIVILAALGLDRILQKKFTQNIIIKILIILFFVSASIPMILQTAKLQSAQKSLSFYFTNPQTQKIITTQFPVTKYYLNNFNIAEFPNNDKNKLKELHREGYRYLVVDNQAFVSFENTSLLQDIESHTIPLATFIDSAKSQEYYFLEHSDFHKTNLIQMINLKEEVVRKRGQYLKIYDLDDYFLKKIAGHAKN</sequence>
<dbReference type="Proteomes" id="UP000178492">
    <property type="component" value="Unassembled WGS sequence"/>
</dbReference>
<dbReference type="PANTHER" id="PTHR33908:SF11">
    <property type="entry name" value="MEMBRANE PROTEIN"/>
    <property type="match status" value="1"/>
</dbReference>
<keyword evidence="7 8" id="KW-0472">Membrane</keyword>
<feature type="domain" description="Glycosyltransferase RgtA/B/C/D-like" evidence="9">
    <location>
        <begin position="56"/>
        <end position="186"/>
    </location>
</feature>
<proteinExistence type="predicted"/>
<evidence type="ECO:0000256" key="8">
    <source>
        <dbReference type="SAM" id="Phobius"/>
    </source>
</evidence>
<dbReference type="InterPro" id="IPR038731">
    <property type="entry name" value="RgtA/B/C-like"/>
</dbReference>
<dbReference type="STRING" id="1797715.A3D81_00520"/>
<gene>
    <name evidence="10" type="ORF">A3D81_00520</name>
</gene>
<evidence type="ECO:0000256" key="1">
    <source>
        <dbReference type="ARBA" id="ARBA00004651"/>
    </source>
</evidence>
<dbReference type="Pfam" id="PF13231">
    <property type="entry name" value="PMT_2"/>
    <property type="match status" value="1"/>
</dbReference>
<evidence type="ECO:0000256" key="5">
    <source>
        <dbReference type="ARBA" id="ARBA00022692"/>
    </source>
</evidence>
<dbReference type="PANTHER" id="PTHR33908">
    <property type="entry name" value="MANNOSYLTRANSFERASE YKCB-RELATED"/>
    <property type="match status" value="1"/>
</dbReference>
<comment type="caution">
    <text evidence="10">The sequence shown here is derived from an EMBL/GenBank/DDBJ whole genome shotgun (WGS) entry which is preliminary data.</text>
</comment>
<evidence type="ECO:0000256" key="7">
    <source>
        <dbReference type="ARBA" id="ARBA00023136"/>
    </source>
</evidence>
<evidence type="ECO:0000256" key="3">
    <source>
        <dbReference type="ARBA" id="ARBA00022676"/>
    </source>
</evidence>
<feature type="transmembrane region" description="Helical" evidence="8">
    <location>
        <begin position="234"/>
        <end position="254"/>
    </location>
</feature>
<feature type="transmembrane region" description="Helical" evidence="8">
    <location>
        <begin position="285"/>
        <end position="301"/>
    </location>
</feature>
<dbReference type="InterPro" id="IPR050297">
    <property type="entry name" value="LipidA_mod_glycosyltrf_83"/>
</dbReference>
<organism evidence="10 11">
    <name type="scientific">Candidatus Curtissbacteria bacterium RIFCSPHIGHO2_02_FULL_40_17</name>
    <dbReference type="NCBI Taxonomy" id="1797715"/>
    <lineage>
        <taxon>Bacteria</taxon>
        <taxon>Candidatus Curtissiibacteriota</taxon>
    </lineage>
</organism>
<feature type="transmembrane region" description="Helical" evidence="8">
    <location>
        <begin position="313"/>
        <end position="332"/>
    </location>
</feature>
<protein>
    <recommendedName>
        <fullName evidence="9">Glycosyltransferase RgtA/B/C/D-like domain-containing protein</fullName>
    </recommendedName>
</protein>
<keyword evidence="6 8" id="KW-1133">Transmembrane helix</keyword>
<feature type="transmembrane region" description="Helical" evidence="8">
    <location>
        <begin position="261"/>
        <end position="279"/>
    </location>
</feature>
<reference evidence="10 11" key="1">
    <citation type="journal article" date="2016" name="Nat. Commun.">
        <title>Thousands of microbial genomes shed light on interconnected biogeochemical processes in an aquifer system.</title>
        <authorList>
            <person name="Anantharaman K."/>
            <person name="Brown C.T."/>
            <person name="Hug L.A."/>
            <person name="Sharon I."/>
            <person name="Castelle C.J."/>
            <person name="Probst A.J."/>
            <person name="Thomas B.C."/>
            <person name="Singh A."/>
            <person name="Wilkins M.J."/>
            <person name="Karaoz U."/>
            <person name="Brodie E.L."/>
            <person name="Williams K.H."/>
            <person name="Hubbard S.S."/>
            <person name="Banfield J.F."/>
        </authorList>
    </citation>
    <scope>NUCLEOTIDE SEQUENCE [LARGE SCALE GENOMIC DNA]</scope>
</reference>
<dbReference type="GO" id="GO:0005886">
    <property type="term" value="C:plasma membrane"/>
    <property type="evidence" value="ECO:0007669"/>
    <property type="project" value="UniProtKB-SubCell"/>
</dbReference>
<accession>A0A1F5GIC4</accession>
<evidence type="ECO:0000313" key="11">
    <source>
        <dbReference type="Proteomes" id="UP000178492"/>
    </source>
</evidence>
<feature type="transmembrane region" description="Helical" evidence="8">
    <location>
        <begin position="185"/>
        <end position="206"/>
    </location>
</feature>
<evidence type="ECO:0000313" key="10">
    <source>
        <dbReference type="EMBL" id="OGD91579.1"/>
    </source>
</evidence>
<comment type="subcellular location">
    <subcellularLocation>
        <location evidence="1">Cell membrane</location>
        <topology evidence="1">Multi-pass membrane protein</topology>
    </subcellularLocation>
</comment>
<evidence type="ECO:0000256" key="6">
    <source>
        <dbReference type="ARBA" id="ARBA00022989"/>
    </source>
</evidence>
<name>A0A1F5GIC4_9BACT</name>
<dbReference type="AlphaFoldDB" id="A0A1F5GIC4"/>
<feature type="transmembrane region" description="Helical" evidence="8">
    <location>
        <begin position="149"/>
        <end position="178"/>
    </location>
</feature>
<keyword evidence="2" id="KW-1003">Cell membrane</keyword>
<keyword evidence="3" id="KW-0328">Glycosyltransferase</keyword>
<feature type="transmembrane region" description="Helical" evidence="8">
    <location>
        <begin position="78"/>
        <end position="99"/>
    </location>
</feature>
<keyword evidence="5 8" id="KW-0812">Transmembrane</keyword>
<evidence type="ECO:0000259" key="9">
    <source>
        <dbReference type="Pfam" id="PF13231"/>
    </source>
</evidence>
<evidence type="ECO:0000256" key="2">
    <source>
        <dbReference type="ARBA" id="ARBA00022475"/>
    </source>
</evidence>
<dbReference type="GO" id="GO:0016763">
    <property type="term" value="F:pentosyltransferase activity"/>
    <property type="evidence" value="ECO:0007669"/>
    <property type="project" value="TreeGrafter"/>
</dbReference>
<dbReference type="GO" id="GO:0009103">
    <property type="term" value="P:lipopolysaccharide biosynthetic process"/>
    <property type="evidence" value="ECO:0007669"/>
    <property type="project" value="UniProtKB-ARBA"/>
</dbReference>
<feature type="transmembrane region" description="Helical" evidence="8">
    <location>
        <begin position="119"/>
        <end position="143"/>
    </location>
</feature>
<evidence type="ECO:0000256" key="4">
    <source>
        <dbReference type="ARBA" id="ARBA00022679"/>
    </source>
</evidence>
<dbReference type="EMBL" id="MFBE01000014">
    <property type="protein sequence ID" value="OGD91579.1"/>
    <property type="molecule type" value="Genomic_DNA"/>
</dbReference>
<keyword evidence="4" id="KW-0808">Transferase</keyword>